<dbReference type="Proteomes" id="UP000243847">
    <property type="component" value="Chromosome sequence1"/>
</dbReference>
<dbReference type="Gene3D" id="3.90.1560.10">
    <property type="entry name" value="ComB-like"/>
    <property type="match status" value="1"/>
</dbReference>
<organism evidence="1 2">
    <name type="scientific">Aurantimicrobium minutum</name>
    <dbReference type="NCBI Taxonomy" id="708131"/>
    <lineage>
        <taxon>Bacteria</taxon>
        <taxon>Bacillati</taxon>
        <taxon>Actinomycetota</taxon>
        <taxon>Actinomycetes</taxon>
        <taxon>Micrococcales</taxon>
        <taxon>Microbacteriaceae</taxon>
        <taxon>Aurantimicrobium</taxon>
    </lineage>
</organism>
<dbReference type="SUPFAM" id="SSF142823">
    <property type="entry name" value="ComB-like"/>
    <property type="match status" value="1"/>
</dbReference>
<dbReference type="EMBL" id="AP017457">
    <property type="protein sequence ID" value="BAU98874.1"/>
    <property type="molecule type" value="Genomic_DNA"/>
</dbReference>
<dbReference type="RefSeq" id="WP_096380621.1">
    <property type="nucleotide sequence ID" value="NZ_AP017457.1"/>
</dbReference>
<reference evidence="1 2" key="1">
    <citation type="journal article" date="2016" name="Genome Announc.">
        <title>Complete Genome Sequence of Aurantimicrobium minutum Type Strain KNCT, a Planktonic Ultramicrobacterium Isolated from River Water.</title>
        <authorList>
            <person name="Nakai R."/>
            <person name="Fujisawa T."/>
            <person name="Nakamura Y."/>
            <person name="Nishide H."/>
            <person name="Uchiyama I."/>
            <person name="Baba T."/>
            <person name="Toyoda A."/>
            <person name="Fujiyama A."/>
            <person name="Naganuma T."/>
            <person name="Niki H."/>
        </authorList>
    </citation>
    <scope>NUCLEOTIDE SEQUENCE [LARGE SCALE GENOMIC DNA]</scope>
    <source>
        <strain evidence="1 2">KNC</strain>
    </source>
</reference>
<dbReference type="AlphaFoldDB" id="A0A173LVK3"/>
<gene>
    <name evidence="1" type="ORF">AUMI_13320</name>
</gene>
<sequence length="171" mass="17911">MEQTRYQVRFDWATTGAHAIGADADVIVWVDAITEPGSDVDLNSLPQGPVVVFTDLTSAHAVAQWVIDLQVKLAKRILIAVVAAGSSRDGQLRVTTEDLLAAGAVIDQLAALGLDATSPEAAAAEAAYRGLSRATSHLLTAVTTTATTEPQPEQLKVNTALTAADVRVIRA</sequence>
<dbReference type="OrthoDB" id="8588453at2"/>
<evidence type="ECO:0000313" key="2">
    <source>
        <dbReference type="Proteomes" id="UP000243847"/>
    </source>
</evidence>
<dbReference type="GO" id="GO:0000287">
    <property type="term" value="F:magnesium ion binding"/>
    <property type="evidence" value="ECO:0007669"/>
    <property type="project" value="InterPro"/>
</dbReference>
<proteinExistence type="predicted"/>
<name>A0A173LVK3_9MICO</name>
<evidence type="ECO:0000313" key="1">
    <source>
        <dbReference type="EMBL" id="BAU98874.1"/>
    </source>
</evidence>
<accession>A0A173LVK3</accession>
<dbReference type="KEGG" id="amin:AUMI_13320"/>
<evidence type="ECO:0008006" key="3">
    <source>
        <dbReference type="Google" id="ProtNLM"/>
    </source>
</evidence>
<dbReference type="GeneID" id="80451519"/>
<protein>
    <recommendedName>
        <fullName evidence="3">2-phosphosulfolactate phosphatase</fullName>
    </recommendedName>
</protein>
<dbReference type="InterPro" id="IPR036702">
    <property type="entry name" value="ComB-like_sf"/>
</dbReference>
<dbReference type="GO" id="GO:0050532">
    <property type="term" value="F:2-phosphosulfolactate phosphatase activity"/>
    <property type="evidence" value="ECO:0007669"/>
    <property type="project" value="InterPro"/>
</dbReference>